<dbReference type="EMBL" id="CACVAU010000091">
    <property type="protein sequence ID" value="CAA6827330.1"/>
    <property type="molecule type" value="Genomic_DNA"/>
</dbReference>
<name>A0A6S6UD30_9BACT</name>
<evidence type="ECO:0000259" key="7">
    <source>
        <dbReference type="Pfam" id="PF05199"/>
    </source>
</evidence>
<evidence type="ECO:0000256" key="4">
    <source>
        <dbReference type="ARBA" id="ARBA00022827"/>
    </source>
</evidence>
<gene>
    <name evidence="8" type="ORF">HELGO_WM9293</name>
</gene>
<protein>
    <submittedName>
        <fullName evidence="8">Glucose-methanol-choline (GMC) oxidoreductase:NAD binding site</fullName>
    </submittedName>
</protein>
<evidence type="ECO:0000256" key="2">
    <source>
        <dbReference type="ARBA" id="ARBA00010790"/>
    </source>
</evidence>
<comment type="similarity">
    <text evidence="2">Belongs to the GMC oxidoreductase family.</text>
</comment>
<reference evidence="8" key="1">
    <citation type="submission" date="2020-01" db="EMBL/GenBank/DDBJ databases">
        <authorList>
            <person name="Meier V. D."/>
            <person name="Meier V D."/>
        </authorList>
    </citation>
    <scope>NUCLEOTIDE SEQUENCE</scope>
    <source>
        <strain evidence="8">HLG_WM_MAG_05</strain>
    </source>
</reference>
<organism evidence="8">
    <name type="scientific">uncultured Sulfurovum sp</name>
    <dbReference type="NCBI Taxonomy" id="269237"/>
    <lineage>
        <taxon>Bacteria</taxon>
        <taxon>Pseudomonadati</taxon>
        <taxon>Campylobacterota</taxon>
        <taxon>Epsilonproteobacteria</taxon>
        <taxon>Campylobacterales</taxon>
        <taxon>Sulfurovaceae</taxon>
        <taxon>Sulfurovum</taxon>
        <taxon>environmental samples</taxon>
    </lineage>
</organism>
<dbReference type="Gene3D" id="3.50.50.60">
    <property type="entry name" value="FAD/NAD(P)-binding domain"/>
    <property type="match status" value="2"/>
</dbReference>
<feature type="domain" description="Glucose-methanol-choline oxidoreductase C-terminal" evidence="7">
    <location>
        <begin position="421"/>
        <end position="537"/>
    </location>
</feature>
<keyword evidence="5" id="KW-0560">Oxidoreductase</keyword>
<dbReference type="Pfam" id="PF00732">
    <property type="entry name" value="GMC_oxred_N"/>
    <property type="match status" value="1"/>
</dbReference>
<comment type="cofactor">
    <cofactor evidence="1">
        <name>FAD</name>
        <dbReference type="ChEBI" id="CHEBI:57692"/>
    </cofactor>
</comment>
<dbReference type="SUPFAM" id="SSF54373">
    <property type="entry name" value="FAD-linked reductases, C-terminal domain"/>
    <property type="match status" value="1"/>
</dbReference>
<dbReference type="AlphaFoldDB" id="A0A6S6UD30"/>
<accession>A0A6S6UD30</accession>
<dbReference type="GO" id="GO:0016614">
    <property type="term" value="F:oxidoreductase activity, acting on CH-OH group of donors"/>
    <property type="evidence" value="ECO:0007669"/>
    <property type="project" value="InterPro"/>
</dbReference>
<dbReference type="InterPro" id="IPR000172">
    <property type="entry name" value="GMC_OxRdtase_N"/>
</dbReference>
<evidence type="ECO:0000256" key="3">
    <source>
        <dbReference type="ARBA" id="ARBA00022630"/>
    </source>
</evidence>
<dbReference type="InterPro" id="IPR007867">
    <property type="entry name" value="GMC_OxRtase_C"/>
</dbReference>
<evidence type="ECO:0000259" key="6">
    <source>
        <dbReference type="Pfam" id="PF00732"/>
    </source>
</evidence>
<keyword evidence="4" id="KW-0274">FAD</keyword>
<feature type="domain" description="Glucose-methanol-choline oxidoreductase N-terminal" evidence="6">
    <location>
        <begin position="81"/>
        <end position="317"/>
    </location>
</feature>
<evidence type="ECO:0000313" key="8">
    <source>
        <dbReference type="EMBL" id="CAA6827330.1"/>
    </source>
</evidence>
<dbReference type="SUPFAM" id="SSF51905">
    <property type="entry name" value="FAD/NAD(P)-binding domain"/>
    <property type="match status" value="1"/>
</dbReference>
<dbReference type="InterPro" id="IPR051473">
    <property type="entry name" value="P2Ox-like"/>
</dbReference>
<dbReference type="InterPro" id="IPR036188">
    <property type="entry name" value="FAD/NAD-bd_sf"/>
</dbReference>
<dbReference type="PANTHER" id="PTHR42784:SF1">
    <property type="entry name" value="PYRANOSE 2-OXIDASE"/>
    <property type="match status" value="1"/>
</dbReference>
<proteinExistence type="inferred from homology"/>
<keyword evidence="3" id="KW-0285">Flavoprotein</keyword>
<dbReference type="GO" id="GO:0050660">
    <property type="term" value="F:flavin adenine dinucleotide binding"/>
    <property type="evidence" value="ECO:0007669"/>
    <property type="project" value="InterPro"/>
</dbReference>
<evidence type="ECO:0000256" key="1">
    <source>
        <dbReference type="ARBA" id="ARBA00001974"/>
    </source>
</evidence>
<evidence type="ECO:0000256" key="5">
    <source>
        <dbReference type="ARBA" id="ARBA00023002"/>
    </source>
</evidence>
<dbReference type="Pfam" id="PF05199">
    <property type="entry name" value="GMC_oxred_C"/>
    <property type="match status" value="1"/>
</dbReference>
<sequence>MRYDVCIVGTGAGASGVAHKLVEAGMTVLMLERGGFYKEEDFSKDEIAYCKREIVTPSFDDAYHTIESLNHGKWEKTSTRKTESTYFNGNIVGGSSNFMSGYFHRMKPKDFKLKSTYGAIKGANVVDWVSDYNEFEPYFEEVERLVGVSGEVTHFKHHEPRSTQNFPYPALDEHPISTKIDDACKQLGYIPYKTPRAILSKTKGERTNCYYSNYCGSYGCSSGAKGSARASLLQPMLNKKNFKIITHAFVKKLVEKKGKVVEALYVDTKTREEKRIQAKIFIVAGQAVESSRLLLNSKSKAFPNGLANNAGQVGKNLIFSGGGIGSGQFDANSMELKELMKEGLFVNRSLCDWYFYQEDGKEVKGGIVDFLFQHANPMTRATSQRFHNGKLLWGKELQDKIYHKINKTKQLNFEIFNDWLPTDNCFVSVDEKYKDAYGVPVANIRIGAHARDVEVGEYLAEKAENVLKEMGAKDIKSSISSAPPPNLQAGGCRFGDDPKTSVLNKYCQAHEVENLFVTDGSFMPTGGSVTYTWTIYANSFRVGDYIVNHQAKWL</sequence>
<dbReference type="PANTHER" id="PTHR42784">
    <property type="entry name" value="PYRANOSE 2-OXIDASE"/>
    <property type="match status" value="1"/>
</dbReference>